<feature type="compositionally biased region" description="Basic and acidic residues" evidence="6">
    <location>
        <begin position="64"/>
        <end position="85"/>
    </location>
</feature>
<dbReference type="OrthoDB" id="9766860at2"/>
<feature type="compositionally biased region" description="Basic and acidic residues" evidence="6">
    <location>
        <begin position="131"/>
        <end position="142"/>
    </location>
</feature>
<evidence type="ECO:0000256" key="2">
    <source>
        <dbReference type="ARBA" id="ARBA00010265"/>
    </source>
</evidence>
<organism evidence="8 9">
    <name type="scientific">Marinobacter nanhaiticus D15-8W</name>
    <dbReference type="NCBI Taxonomy" id="626887"/>
    <lineage>
        <taxon>Bacteria</taxon>
        <taxon>Pseudomonadati</taxon>
        <taxon>Pseudomonadota</taxon>
        <taxon>Gammaproteobacteria</taxon>
        <taxon>Pseudomonadales</taxon>
        <taxon>Marinobacteraceae</taxon>
        <taxon>Marinobacter</taxon>
    </lineage>
</organism>
<evidence type="ECO:0000256" key="1">
    <source>
        <dbReference type="ARBA" id="ARBA00004167"/>
    </source>
</evidence>
<evidence type="ECO:0000256" key="3">
    <source>
        <dbReference type="ARBA" id="ARBA00022692"/>
    </source>
</evidence>
<accession>N6WA85</accession>
<protein>
    <recommendedName>
        <fullName evidence="10">Conjugal transfer protein TrbI</fullName>
    </recommendedName>
</protein>
<comment type="similarity">
    <text evidence="2">Belongs to the TrbI/VirB10 family.</text>
</comment>
<dbReference type="eggNOG" id="COG2948">
    <property type="taxonomic scope" value="Bacteria"/>
</dbReference>
<comment type="subcellular location">
    <subcellularLocation>
        <location evidence="1">Membrane</location>
        <topology evidence="1">Single-pass membrane protein</topology>
    </subcellularLocation>
</comment>
<evidence type="ECO:0000256" key="4">
    <source>
        <dbReference type="ARBA" id="ARBA00022989"/>
    </source>
</evidence>
<keyword evidence="3 7" id="KW-0812">Transmembrane</keyword>
<keyword evidence="4 7" id="KW-1133">Transmembrane helix</keyword>
<dbReference type="RefSeq" id="WP_004578796.1">
    <property type="nucleotide sequence ID" value="NZ_AP028879.1"/>
</dbReference>
<sequence length="454" mass="50251">MVQESDPRIDERPATHKKKMQTWLFAAVGLVLLVLGTLMVINIVQQMGGGDDAAQASEAGTTKNSEDQQPDREPSRAADFDRLVDNRTPSRNLNDRPSDAFSQLQPKPELAPVPAPREGQEAPQQVTEAPQETREEKALSQWKAREQIRALNSARAEWGFESASDSAGSMSDDREAYEQVSRPLSREGSIEQRRQEVRDRIEEAKKLRQKLLADAKGGAAPAQMQQTQQSLQQVTQQFDEAPENVAGYTAENTYNADIAGKMKLPPGTIIPAVFAQKAISDYDGSTLKGIVDHDVYDISSEYVLIPKGTEIIMKVNRIQNVNEPIQARMGITVEKGVLPDGKVLDFSKATGMDREGVGAIKDQVNYHFMAQFLGVAAYALVSSESSREGSGLDNDSTYAGEVGQSMREQFAPLAQRYINLVPTITIRPGQSFRIMLEESLYVEPWKDLYAQYVN</sequence>
<gene>
    <name evidence="8" type="ORF">J057_00724</name>
</gene>
<dbReference type="InterPro" id="IPR042217">
    <property type="entry name" value="T4SS_VirB10/TrbI"/>
</dbReference>
<keyword evidence="9" id="KW-1185">Reference proteome</keyword>
<dbReference type="EMBL" id="APLQ01000005">
    <property type="protein sequence ID" value="ENO17144.1"/>
    <property type="molecule type" value="Genomic_DNA"/>
</dbReference>
<comment type="caution">
    <text evidence="8">The sequence shown here is derived from an EMBL/GenBank/DDBJ whole genome shotgun (WGS) entry which is preliminary data.</text>
</comment>
<feature type="region of interest" description="Disordered" evidence="6">
    <location>
        <begin position="160"/>
        <end position="194"/>
    </location>
</feature>
<proteinExistence type="inferred from homology"/>
<dbReference type="Proteomes" id="UP000013165">
    <property type="component" value="Unassembled WGS sequence"/>
</dbReference>
<name>N6WA85_9GAMM</name>
<reference evidence="8 9" key="1">
    <citation type="journal article" date="2013" name="Genome Announc.">
        <title>Genome Sequence of the Polycyclic Aromatic Hydrocarbon-Degrading Bacterium Strain Marinobacter nanhaiticus D15-8WT.</title>
        <authorList>
            <person name="Cui Z."/>
            <person name="Gao W."/>
            <person name="Li Q."/>
            <person name="Xu G."/>
            <person name="Zheng L."/>
        </authorList>
    </citation>
    <scope>NUCLEOTIDE SEQUENCE [LARGE SCALE GENOMIC DNA]</scope>
    <source>
        <strain evidence="8 9">D15-8W</strain>
    </source>
</reference>
<dbReference type="GO" id="GO:0016020">
    <property type="term" value="C:membrane"/>
    <property type="evidence" value="ECO:0007669"/>
    <property type="project" value="UniProtKB-SubCell"/>
</dbReference>
<evidence type="ECO:0000313" key="9">
    <source>
        <dbReference type="Proteomes" id="UP000013165"/>
    </source>
</evidence>
<evidence type="ECO:0008006" key="10">
    <source>
        <dbReference type="Google" id="ProtNLM"/>
    </source>
</evidence>
<evidence type="ECO:0000256" key="5">
    <source>
        <dbReference type="ARBA" id="ARBA00023136"/>
    </source>
</evidence>
<feature type="transmembrane region" description="Helical" evidence="7">
    <location>
        <begin position="22"/>
        <end position="44"/>
    </location>
</feature>
<dbReference type="AlphaFoldDB" id="N6WA85"/>
<keyword evidence="5 7" id="KW-0472">Membrane</keyword>
<dbReference type="HOGENOM" id="CLU_583608_0_0_6"/>
<dbReference type="STRING" id="626887.J057_00724"/>
<evidence type="ECO:0000256" key="7">
    <source>
        <dbReference type="SAM" id="Phobius"/>
    </source>
</evidence>
<dbReference type="PATRIC" id="fig|626887.3.peg.135"/>
<feature type="compositionally biased region" description="Basic and acidic residues" evidence="6">
    <location>
        <begin position="184"/>
        <end position="194"/>
    </location>
</feature>
<evidence type="ECO:0000256" key="6">
    <source>
        <dbReference type="SAM" id="MobiDB-lite"/>
    </source>
</evidence>
<evidence type="ECO:0000313" key="8">
    <source>
        <dbReference type="EMBL" id="ENO17144.1"/>
    </source>
</evidence>
<dbReference type="Gene3D" id="2.40.128.260">
    <property type="entry name" value="Type IV secretion system, VirB10/TraB/TrbI"/>
    <property type="match status" value="1"/>
</dbReference>
<dbReference type="Pfam" id="PF03743">
    <property type="entry name" value="TrbI"/>
    <property type="match status" value="1"/>
</dbReference>
<feature type="region of interest" description="Disordered" evidence="6">
    <location>
        <begin position="51"/>
        <end position="142"/>
    </location>
</feature>
<dbReference type="InterPro" id="IPR005498">
    <property type="entry name" value="T4SS_VirB10/TraB/TrbI"/>
</dbReference>
<dbReference type="CDD" id="cd16429">
    <property type="entry name" value="VirB10"/>
    <property type="match status" value="1"/>
</dbReference>